<dbReference type="HOGENOM" id="CLU_562274_0_0_0"/>
<dbReference type="EMBL" id="CP001968">
    <property type="protein sequence ID" value="ADD69627.1"/>
    <property type="molecule type" value="Genomic_DNA"/>
</dbReference>
<dbReference type="STRING" id="522772.Dacet_2877"/>
<keyword evidence="2" id="KW-1185">Reference proteome</keyword>
<protein>
    <submittedName>
        <fullName evidence="1">Uncharacterized protein</fullName>
    </submittedName>
</protein>
<dbReference type="KEGG" id="dap:Dacet_2877"/>
<evidence type="ECO:0000313" key="2">
    <source>
        <dbReference type="Proteomes" id="UP000002012"/>
    </source>
</evidence>
<dbReference type="AlphaFoldDB" id="D4H6F3"/>
<dbReference type="PaxDb" id="522772-Dacet_2877"/>
<accession>D4H6F3</accession>
<sequence length="460" mass="52385">MTGCAEQFQIEKQEPVRLFNREYYAVKNLTRSDIRKMKEMMQSDDISAAKTAGLILGRHYVRSGDVEQGFRMIKENLDDSYLDRFTRVSGHLWLYDAGYKMNDIDVIDKEGEYLQSIEMDPVAQKVFRHYCAQEKRAVIDGDLKGCALSDNIAGESPVEIEIFEEPKHVDESSVKEPDGNLMEKIVLNVKSAEEDPKLIDAMLYTISKLGVDVELDFTGVRDDYDFSLDVGSKILTSDTTMYEFAIEMDKVFEEAANLAMLNGGTTIVLGYTKELYQKALEIEDKFKNSDVKIYMFDIEDPNFQTTLSTIKEKAGKDTTISFAVGGSQEQLAKVVPFLRYYSDKPDKTVIACAVDGFGKVFFSSEYAEYFRGAYVVTEVLLLSKANVEQFNQEYYDDYAKLPAVKDMLGHDIVVFMERLKNPSFIADYLTGIKNMDEGTMDRDTEAYKIVTTRKIRKLVN</sequence>
<gene>
    <name evidence="1" type="ordered locus">Dacet_2877</name>
</gene>
<dbReference type="Proteomes" id="UP000002012">
    <property type="component" value="Chromosome"/>
</dbReference>
<dbReference type="InParanoid" id="D4H6F3"/>
<name>D4H6F3_DENA2</name>
<proteinExistence type="predicted"/>
<organism evidence="1 2">
    <name type="scientific">Denitrovibrio acetiphilus (strain DSM 12809 / NBRC 114555 / N2460)</name>
    <dbReference type="NCBI Taxonomy" id="522772"/>
    <lineage>
        <taxon>Bacteria</taxon>
        <taxon>Pseudomonadati</taxon>
        <taxon>Deferribacterota</taxon>
        <taxon>Deferribacteres</taxon>
        <taxon>Deferribacterales</taxon>
        <taxon>Geovibrionaceae</taxon>
        <taxon>Denitrovibrio</taxon>
    </lineage>
</organism>
<evidence type="ECO:0000313" key="1">
    <source>
        <dbReference type="EMBL" id="ADD69627.1"/>
    </source>
</evidence>
<dbReference type="eggNOG" id="ENOG5032N8J">
    <property type="taxonomic scope" value="Bacteria"/>
</dbReference>
<reference evidence="1 2" key="1">
    <citation type="journal article" date="2010" name="Stand. Genomic Sci.">
        <title>Complete genome sequence of Denitrovibrio acetiphilus type strain (N2460).</title>
        <authorList>
            <person name="Kiss H."/>
            <person name="Lang E."/>
            <person name="Lapidus A."/>
            <person name="Copeland A."/>
            <person name="Nolan M."/>
            <person name="Glavina Del Rio T."/>
            <person name="Chen F."/>
            <person name="Lucas S."/>
            <person name="Tice H."/>
            <person name="Cheng J.F."/>
            <person name="Han C."/>
            <person name="Goodwin L."/>
            <person name="Pitluck S."/>
            <person name="Liolios K."/>
            <person name="Pati A."/>
            <person name="Ivanova N."/>
            <person name="Mavromatis K."/>
            <person name="Chen A."/>
            <person name="Palaniappan K."/>
            <person name="Land M."/>
            <person name="Hauser L."/>
            <person name="Chang Y.J."/>
            <person name="Jeffries C.D."/>
            <person name="Detter J.C."/>
            <person name="Brettin T."/>
            <person name="Spring S."/>
            <person name="Rohde M."/>
            <person name="Goker M."/>
            <person name="Woyke T."/>
            <person name="Bristow J."/>
            <person name="Eisen J.A."/>
            <person name="Markowitz V."/>
            <person name="Hugenholtz P."/>
            <person name="Kyrpides N.C."/>
            <person name="Klenk H.P."/>
        </authorList>
    </citation>
    <scope>NUCLEOTIDE SEQUENCE [LARGE SCALE GENOMIC DNA]</scope>
    <source>
        <strain evidence="2">DSM 12809 / NBRC 114555 / N2460</strain>
    </source>
</reference>